<reference evidence="5 6" key="2">
    <citation type="submission" date="2013-02" db="EMBL/GenBank/DDBJ databases">
        <title>The Genome Sequence of Plasmodium falciparum FCH/4.</title>
        <authorList>
            <consortium name="The Broad Institute Genome Sequencing Platform"/>
            <consortium name="The Broad Institute Genome Sequencing Center for Infectious Disease"/>
            <person name="Neafsey D."/>
            <person name="Cheeseman I."/>
            <person name="Volkman S."/>
            <person name="Adams J."/>
            <person name="Walker B."/>
            <person name="Young S.K."/>
            <person name="Zeng Q."/>
            <person name="Gargeya S."/>
            <person name="Fitzgerald M."/>
            <person name="Haas B."/>
            <person name="Abouelleil A."/>
            <person name="Alvarado L."/>
            <person name="Arachchi H.M."/>
            <person name="Berlin A.M."/>
            <person name="Chapman S.B."/>
            <person name="Dewar J."/>
            <person name="Goldberg J."/>
            <person name="Griggs A."/>
            <person name="Gujja S."/>
            <person name="Hansen M."/>
            <person name="Howarth C."/>
            <person name="Imamovic A."/>
            <person name="Larimer J."/>
            <person name="McCowan C."/>
            <person name="Murphy C."/>
            <person name="Neiman D."/>
            <person name="Pearson M."/>
            <person name="Priest M."/>
            <person name="Roberts A."/>
            <person name="Saif S."/>
            <person name="Shea T."/>
            <person name="Sisk P."/>
            <person name="Sykes S."/>
            <person name="Wortman J."/>
            <person name="Nusbaum C."/>
            <person name="Birren B."/>
        </authorList>
    </citation>
    <scope>NUCLEOTIDE SEQUENCE [LARGE SCALE GENOMIC DNA]</scope>
    <source>
        <strain evidence="5 6">FCH/4</strain>
    </source>
</reference>
<feature type="domain" description="Large ribosomal subunit protein eL19" evidence="4">
    <location>
        <begin position="40"/>
        <end position="183"/>
    </location>
</feature>
<dbReference type="Proteomes" id="UP000030656">
    <property type="component" value="Unassembled WGS sequence"/>
</dbReference>
<dbReference type="FunFam" id="1.10.1200.240:FF:000001">
    <property type="entry name" value="Ribosomal protein L19"/>
    <property type="match status" value="1"/>
</dbReference>
<dbReference type="SMART" id="SM01416">
    <property type="entry name" value="Ribosomal_L19e"/>
    <property type="match status" value="1"/>
</dbReference>
<dbReference type="InterPro" id="IPR033935">
    <property type="entry name" value="Ribosomal_eL19_euk"/>
</dbReference>
<dbReference type="Pfam" id="PF25476">
    <property type="entry name" value="Ribosomal_L19e_C"/>
    <property type="match status" value="1"/>
</dbReference>
<dbReference type="AlphaFoldDB" id="A0A024VTN5"/>
<dbReference type="InterPro" id="IPR039547">
    <property type="entry name" value="Ribosomal_eL19"/>
</dbReference>
<accession>A0A024VTN5</accession>
<organism evidence="5 6">
    <name type="scientific">Plasmodium falciparum FCH/4</name>
    <dbReference type="NCBI Taxonomy" id="1036724"/>
    <lineage>
        <taxon>Eukaryota</taxon>
        <taxon>Sar</taxon>
        <taxon>Alveolata</taxon>
        <taxon>Apicomplexa</taxon>
        <taxon>Aconoidasida</taxon>
        <taxon>Haemosporida</taxon>
        <taxon>Plasmodiidae</taxon>
        <taxon>Plasmodium</taxon>
        <taxon>Plasmodium (Laverania)</taxon>
    </lineage>
</organism>
<evidence type="ECO:0000256" key="2">
    <source>
        <dbReference type="ARBA" id="ARBA00022980"/>
    </source>
</evidence>
<dbReference type="InterPro" id="IPR057259">
    <property type="entry name" value="Ribosomal_L19e"/>
</dbReference>
<dbReference type="InterPro" id="IPR015972">
    <property type="entry name" value="Ribosomal_eL19_dom1"/>
</dbReference>
<dbReference type="GO" id="GO:0006412">
    <property type="term" value="P:translation"/>
    <property type="evidence" value="ECO:0007669"/>
    <property type="project" value="InterPro"/>
</dbReference>
<dbReference type="InterPro" id="IPR035970">
    <property type="entry name" value="60S_ribosomal_eL19_sf"/>
</dbReference>
<name>A0A024VTN5_PLAFA</name>
<dbReference type="Gene3D" id="1.10.1200.240">
    <property type="match status" value="1"/>
</dbReference>
<keyword evidence="2" id="KW-0689">Ribosomal protein</keyword>
<gene>
    <name evidence="5" type="ORF">PFFCH_00926</name>
</gene>
<dbReference type="GO" id="GO:0022625">
    <property type="term" value="C:cytosolic large ribosomal subunit"/>
    <property type="evidence" value="ECO:0007669"/>
    <property type="project" value="InterPro"/>
</dbReference>
<keyword evidence="3" id="KW-0687">Ribonucleoprotein</keyword>
<dbReference type="OrthoDB" id="5407653at2759"/>
<dbReference type="FunFam" id="1.10.1650.10:FF:000001">
    <property type="entry name" value="Ribosomal protein L19"/>
    <property type="match status" value="1"/>
</dbReference>
<evidence type="ECO:0000313" key="6">
    <source>
        <dbReference type="Proteomes" id="UP000030656"/>
    </source>
</evidence>
<dbReference type="EMBL" id="KI927830">
    <property type="protein sequence ID" value="ETW31668.1"/>
    <property type="molecule type" value="Genomic_DNA"/>
</dbReference>
<dbReference type="SUPFAM" id="SSF48140">
    <property type="entry name" value="Ribosomal protein L19 (L19e)"/>
    <property type="match status" value="1"/>
</dbReference>
<dbReference type="CDD" id="cd01417">
    <property type="entry name" value="Ribosomal_L19e_E"/>
    <property type="match status" value="1"/>
</dbReference>
<protein>
    <recommendedName>
        <fullName evidence="4">Large ribosomal subunit protein eL19 domain-containing protein</fullName>
    </recommendedName>
</protein>
<dbReference type="HAMAP" id="MF_01475">
    <property type="entry name" value="Ribosomal_eL19"/>
    <property type="match status" value="1"/>
</dbReference>
<comment type="similarity">
    <text evidence="1">Belongs to the eukaryotic ribosomal protein eL19 family.</text>
</comment>
<dbReference type="Pfam" id="PF01280">
    <property type="entry name" value="Ribosomal_L19e"/>
    <property type="match status" value="1"/>
</dbReference>
<evidence type="ECO:0000256" key="1">
    <source>
        <dbReference type="ARBA" id="ARBA00011082"/>
    </source>
</evidence>
<evidence type="ECO:0000259" key="4">
    <source>
        <dbReference type="SMART" id="SM01416"/>
    </source>
</evidence>
<evidence type="ECO:0000313" key="5">
    <source>
        <dbReference type="EMBL" id="ETW31668.1"/>
    </source>
</evidence>
<dbReference type="InterPro" id="IPR057260">
    <property type="entry name" value="Ribosomal_L19e_C"/>
</dbReference>
<reference evidence="5 6" key="1">
    <citation type="submission" date="2013-02" db="EMBL/GenBank/DDBJ databases">
        <title>The Genome Annotation of Plasmodium falciparum FCH/4.</title>
        <authorList>
            <consortium name="The Broad Institute Genome Sequencing Platform"/>
            <consortium name="The Broad Institute Genome Sequencing Center for Infectious Disease"/>
            <person name="Neafsey D."/>
            <person name="Hoffman S."/>
            <person name="Volkman S."/>
            <person name="Rosenthal P."/>
            <person name="Walker B."/>
            <person name="Young S.K."/>
            <person name="Zeng Q."/>
            <person name="Gargeya S."/>
            <person name="Fitzgerald M."/>
            <person name="Haas B."/>
            <person name="Abouelleil A."/>
            <person name="Allen A.W."/>
            <person name="Alvarado L."/>
            <person name="Arachchi H.M."/>
            <person name="Berlin A.M."/>
            <person name="Chapman S.B."/>
            <person name="Gainer-Dewar J."/>
            <person name="Goldberg J."/>
            <person name="Griggs A."/>
            <person name="Gujja S."/>
            <person name="Hansen M."/>
            <person name="Howarth C."/>
            <person name="Imamovic A."/>
            <person name="Ireland A."/>
            <person name="Larimer J."/>
            <person name="McCowan C."/>
            <person name="Murphy C."/>
            <person name="Pearson M."/>
            <person name="Poon T.W."/>
            <person name="Priest M."/>
            <person name="Roberts A."/>
            <person name="Saif S."/>
            <person name="Shea T."/>
            <person name="Sisk P."/>
            <person name="Sykes S."/>
            <person name="Wortman J."/>
            <person name="Nusbaum C."/>
            <person name="Birren B."/>
        </authorList>
    </citation>
    <scope>NUCLEOTIDE SEQUENCE [LARGE SCALE GENOMIC DNA]</scope>
    <source>
        <strain evidence="5 6">FCH/4</strain>
    </source>
</reference>
<dbReference type="Gene3D" id="1.10.1650.10">
    <property type="match status" value="1"/>
</dbReference>
<evidence type="ECO:0000256" key="3">
    <source>
        <dbReference type="ARBA" id="ARBA00023274"/>
    </source>
</evidence>
<dbReference type="GO" id="GO:0003735">
    <property type="term" value="F:structural constituent of ribosome"/>
    <property type="evidence" value="ECO:0007669"/>
    <property type="project" value="InterPro"/>
</dbReference>
<dbReference type="NCBIfam" id="NF006343">
    <property type="entry name" value="PRK08570.1"/>
    <property type="match status" value="1"/>
</dbReference>
<dbReference type="PANTHER" id="PTHR10722">
    <property type="entry name" value="60S RIBOSOMAL PROTEIN L19"/>
    <property type="match status" value="1"/>
</dbReference>
<sequence>MDIYLYVTISHINIHTPYIFYHNSYNIQKIHINNRFLKMSLTLQKRLAASVLKCGKNKIWMDPNEISEISLANSRFSIRKLYKEGLILKKPQKVHSRARVRLYKLAKRKGRHMGIGKRKGTKNARTNQKTLWIKRQRVLRRLLKRLRDSKKVDRHLYHSFYLKCKGNQFKNKRTLIEAIQREKNETLKKKAIADQLEAKRLKAQVLRNKRKLKKDKEVVA</sequence>
<dbReference type="InterPro" id="IPR000196">
    <property type="entry name" value="Ribosomal_eL19_dom"/>
</dbReference>
<dbReference type="GO" id="GO:0003723">
    <property type="term" value="F:RNA binding"/>
    <property type="evidence" value="ECO:0007669"/>
    <property type="project" value="InterPro"/>
</dbReference>
<proteinExistence type="inferred from homology"/>